<sequence length="418" mass="48607">MNFSANAELFIPLLKTHKLDSIERAYELHLLSLYYDLLEADKKVKIHAKKPATLDITILETISSFFPKQIQTYIKNNPSSLYEYNSKIHGREIKLKFYVFPGTILKPTVIEKYAKMMLIWLTICAKYSHKKCGEDMLIHIYLTPFKKILPANKTTVLGAEHVNTAFTMSCAPEGEITIFREEEWFKVFLHESFHAYGLDFGMRKSTPLHRVLLKTFPIKIDYNENEAYAETWARIINAVLYSFFSLKNKKDKDTFLLYTDFCLQLERLFAIFQMNKVLNFMGLKYEDLYDLRENMAYLRHQLYKENTHVFGYYILTAIFLNDYKQFIGWCQGNNLSNGVGANGVGANGVGANGVIEHIMKFNCKDNSFQQMGEYISTMYNNIDLLKTISVVRKLKITQKIGELHNTTRMAVLDIFDIK</sequence>
<organism evidence="1">
    <name type="scientific">viral metagenome</name>
    <dbReference type="NCBI Taxonomy" id="1070528"/>
    <lineage>
        <taxon>unclassified sequences</taxon>
        <taxon>metagenomes</taxon>
        <taxon>organismal metagenomes</taxon>
    </lineage>
</organism>
<proteinExistence type="predicted"/>
<dbReference type="EMBL" id="MN740193">
    <property type="protein sequence ID" value="QHT92680.1"/>
    <property type="molecule type" value="Genomic_DNA"/>
</dbReference>
<dbReference type="AlphaFoldDB" id="A0A6C0IJ71"/>
<protein>
    <submittedName>
        <fullName evidence="1">Uncharacterized protein</fullName>
    </submittedName>
</protein>
<reference evidence="1" key="1">
    <citation type="journal article" date="2020" name="Nature">
        <title>Giant virus diversity and host interactions through global metagenomics.</title>
        <authorList>
            <person name="Schulz F."/>
            <person name="Roux S."/>
            <person name="Paez-Espino D."/>
            <person name="Jungbluth S."/>
            <person name="Walsh D.A."/>
            <person name="Denef V.J."/>
            <person name="McMahon K.D."/>
            <person name="Konstantinidis K.T."/>
            <person name="Eloe-Fadrosh E.A."/>
            <person name="Kyrpides N.C."/>
            <person name="Woyke T."/>
        </authorList>
    </citation>
    <scope>NUCLEOTIDE SEQUENCE</scope>
    <source>
        <strain evidence="1">GVMAG-M-3300023184-89</strain>
    </source>
</reference>
<name>A0A6C0IJ71_9ZZZZ</name>
<evidence type="ECO:0000313" key="1">
    <source>
        <dbReference type="EMBL" id="QHT92680.1"/>
    </source>
</evidence>
<accession>A0A6C0IJ71</accession>